<dbReference type="Pfam" id="PF10756">
    <property type="entry name" value="bPH_6"/>
    <property type="match status" value="1"/>
</dbReference>
<keyword evidence="1" id="KW-1133">Transmembrane helix</keyword>
<accession>A0ABZ3CAX6</accession>
<keyword evidence="4" id="KW-1185">Reference proteome</keyword>
<name>A0ABZ3CAX6_9ACTN</name>
<proteinExistence type="predicted"/>
<evidence type="ECO:0000313" key="3">
    <source>
        <dbReference type="EMBL" id="WZW99771.1"/>
    </source>
</evidence>
<dbReference type="RefSeq" id="WP_342373299.1">
    <property type="nucleotide sequence ID" value="NZ_CP115965.1"/>
</dbReference>
<gene>
    <name evidence="3" type="ORF">PCC79_06140</name>
</gene>
<feature type="transmembrane region" description="Helical" evidence="1">
    <location>
        <begin position="47"/>
        <end position="76"/>
    </location>
</feature>
<dbReference type="InterPro" id="IPR019692">
    <property type="entry name" value="CFP-6_PH"/>
</dbReference>
<keyword evidence="1" id="KW-0472">Membrane</keyword>
<organism evidence="3 4">
    <name type="scientific">Propioniciclava soli</name>
    <dbReference type="NCBI Taxonomy" id="2775081"/>
    <lineage>
        <taxon>Bacteria</taxon>
        <taxon>Bacillati</taxon>
        <taxon>Actinomycetota</taxon>
        <taxon>Actinomycetes</taxon>
        <taxon>Propionibacteriales</taxon>
        <taxon>Propionibacteriaceae</taxon>
        <taxon>Propioniciclava</taxon>
    </lineage>
</organism>
<feature type="transmembrane region" description="Helical" evidence="1">
    <location>
        <begin position="23"/>
        <end position="41"/>
    </location>
</feature>
<feature type="domain" description="Low molecular weight protein antigen 6 PH" evidence="2">
    <location>
        <begin position="76"/>
        <end position="123"/>
    </location>
</feature>
<evidence type="ECO:0000256" key="1">
    <source>
        <dbReference type="SAM" id="Phobius"/>
    </source>
</evidence>
<protein>
    <submittedName>
        <fullName evidence="3">PH domain-containing protein</fullName>
    </submittedName>
</protein>
<evidence type="ECO:0000313" key="4">
    <source>
        <dbReference type="Proteomes" id="UP001434337"/>
    </source>
</evidence>
<sequence length="166" mass="18461">MGRPKELSQVELAAHPRMVRRQAILWSIVLPGAALLGWFMLPASIRVLFTGLQIGTLVFFVLIMLGIVWIMAMCWVKAGPEGVVLRNGLKRYHVPWDAVAAVRYWPGDSWAFLEKGHLDQPVLALQRVDGHYTDEDVEVLRELHARYAPVRPASDVAVPGVEGGEG</sequence>
<dbReference type="Proteomes" id="UP001434337">
    <property type="component" value="Chromosome"/>
</dbReference>
<keyword evidence="1" id="KW-0812">Transmembrane</keyword>
<reference evidence="3 4" key="1">
    <citation type="journal article" date="2023" name="Environ Microbiome">
        <title>A coral-associated actinobacterium mitigates coral bleaching under heat stress.</title>
        <authorList>
            <person name="Li J."/>
            <person name="Zou Y."/>
            <person name="Li Q."/>
            <person name="Zhang J."/>
            <person name="Bourne D.G."/>
            <person name="Lyu Y."/>
            <person name="Liu C."/>
            <person name="Zhang S."/>
        </authorList>
    </citation>
    <scope>NUCLEOTIDE SEQUENCE [LARGE SCALE GENOMIC DNA]</scope>
    <source>
        <strain evidence="3 4">SCSIO 13291</strain>
    </source>
</reference>
<dbReference type="EMBL" id="CP115965">
    <property type="protein sequence ID" value="WZW99771.1"/>
    <property type="molecule type" value="Genomic_DNA"/>
</dbReference>
<evidence type="ECO:0000259" key="2">
    <source>
        <dbReference type="Pfam" id="PF10756"/>
    </source>
</evidence>